<dbReference type="EMBL" id="MRCB01000010">
    <property type="protein sequence ID" value="OKH23245.1"/>
    <property type="molecule type" value="Genomic_DNA"/>
</dbReference>
<keyword evidence="2" id="KW-1185">Reference proteome</keyword>
<sequence length="99" mass="11464">MFENFVNRSRVHSCFRPAGRKPKTHDYSPSIWGDDYIFEPIEEGNKGYMTGRGQGIEGGDCLILSNGFDFCCYRVETINYYANPPDMWIALLKLADRNW</sequence>
<accession>A0A1U7HI72</accession>
<evidence type="ECO:0000313" key="2">
    <source>
        <dbReference type="Proteomes" id="UP000186868"/>
    </source>
</evidence>
<dbReference type="Proteomes" id="UP000186868">
    <property type="component" value="Unassembled WGS sequence"/>
</dbReference>
<reference evidence="1 2" key="1">
    <citation type="submission" date="2016-11" db="EMBL/GenBank/DDBJ databases">
        <title>Draft Genome Sequences of Nine Cyanobacterial Strains from Diverse Habitats.</title>
        <authorList>
            <person name="Zhu T."/>
            <person name="Hou S."/>
            <person name="Lu X."/>
            <person name="Hess W.R."/>
        </authorList>
    </citation>
    <scope>NUCLEOTIDE SEQUENCE [LARGE SCALE GENOMIC DNA]</scope>
    <source>
        <strain evidence="1 2">NIES-593</strain>
    </source>
</reference>
<proteinExistence type="predicted"/>
<evidence type="ECO:0000313" key="1">
    <source>
        <dbReference type="EMBL" id="OKH23245.1"/>
    </source>
</evidence>
<protein>
    <submittedName>
        <fullName evidence="1">Uncharacterized protein</fullName>
    </submittedName>
</protein>
<gene>
    <name evidence="1" type="ORF">NIES593_10405</name>
</gene>
<dbReference type="OrthoDB" id="573884at2"/>
<organism evidence="1 2">
    <name type="scientific">Hydrococcus rivularis NIES-593</name>
    <dbReference type="NCBI Taxonomy" id="1921803"/>
    <lineage>
        <taxon>Bacteria</taxon>
        <taxon>Bacillati</taxon>
        <taxon>Cyanobacteriota</taxon>
        <taxon>Cyanophyceae</taxon>
        <taxon>Pleurocapsales</taxon>
        <taxon>Hydrococcaceae</taxon>
        <taxon>Hydrococcus</taxon>
    </lineage>
</organism>
<dbReference type="AlphaFoldDB" id="A0A1U7HI72"/>
<dbReference type="RefSeq" id="WP_015142273.1">
    <property type="nucleotide sequence ID" value="NZ_MRCB01000010.1"/>
</dbReference>
<name>A0A1U7HI72_9CYAN</name>
<comment type="caution">
    <text evidence="1">The sequence shown here is derived from an EMBL/GenBank/DDBJ whole genome shotgun (WGS) entry which is preliminary data.</text>
</comment>